<organism evidence="2 3">
    <name type="scientific">Eiseniibacteriota bacterium</name>
    <dbReference type="NCBI Taxonomy" id="2212470"/>
    <lineage>
        <taxon>Bacteria</taxon>
        <taxon>Candidatus Eiseniibacteriota</taxon>
    </lineage>
</organism>
<protein>
    <submittedName>
        <fullName evidence="2">Uncharacterized protein</fullName>
    </submittedName>
</protein>
<gene>
    <name evidence="2" type="ORF">KDA27_13080</name>
</gene>
<sequence>MAERPDSQLPNVPEAPADAEGQDNCVTSALAGQGRSLHNVNRMPADRKQILHSGSSPRGKPPQRFRNVTSPLGGRRQPVNNVTSAPTERGQRGSSV</sequence>
<evidence type="ECO:0000313" key="2">
    <source>
        <dbReference type="EMBL" id="MCA9756731.1"/>
    </source>
</evidence>
<reference evidence="2" key="1">
    <citation type="submission" date="2020-04" db="EMBL/GenBank/DDBJ databases">
        <authorList>
            <person name="Zhang T."/>
        </authorList>
    </citation>
    <scope>NUCLEOTIDE SEQUENCE</scope>
    <source>
        <strain evidence="2">HKST-UBA02</strain>
    </source>
</reference>
<dbReference type="EMBL" id="JAGQHS010000065">
    <property type="protein sequence ID" value="MCA9756731.1"/>
    <property type="molecule type" value="Genomic_DNA"/>
</dbReference>
<feature type="region of interest" description="Disordered" evidence="1">
    <location>
        <begin position="1"/>
        <end position="96"/>
    </location>
</feature>
<comment type="caution">
    <text evidence="2">The sequence shown here is derived from an EMBL/GenBank/DDBJ whole genome shotgun (WGS) entry which is preliminary data.</text>
</comment>
<evidence type="ECO:0000256" key="1">
    <source>
        <dbReference type="SAM" id="MobiDB-lite"/>
    </source>
</evidence>
<proteinExistence type="predicted"/>
<accession>A0A956NCY5</accession>
<reference evidence="2" key="2">
    <citation type="journal article" date="2021" name="Microbiome">
        <title>Successional dynamics and alternative stable states in a saline activated sludge microbial community over 9 years.</title>
        <authorList>
            <person name="Wang Y."/>
            <person name="Ye J."/>
            <person name="Ju F."/>
            <person name="Liu L."/>
            <person name="Boyd J.A."/>
            <person name="Deng Y."/>
            <person name="Parks D.H."/>
            <person name="Jiang X."/>
            <person name="Yin X."/>
            <person name="Woodcroft B.J."/>
            <person name="Tyson G.W."/>
            <person name="Hugenholtz P."/>
            <person name="Polz M.F."/>
            <person name="Zhang T."/>
        </authorList>
    </citation>
    <scope>NUCLEOTIDE SEQUENCE</scope>
    <source>
        <strain evidence="2">HKST-UBA02</strain>
    </source>
</reference>
<dbReference type="AlphaFoldDB" id="A0A956NCY5"/>
<feature type="compositionally biased region" description="Polar residues" evidence="1">
    <location>
        <begin position="78"/>
        <end position="96"/>
    </location>
</feature>
<evidence type="ECO:0000313" key="3">
    <source>
        <dbReference type="Proteomes" id="UP000739538"/>
    </source>
</evidence>
<feature type="non-terminal residue" evidence="2">
    <location>
        <position position="96"/>
    </location>
</feature>
<dbReference type="Proteomes" id="UP000739538">
    <property type="component" value="Unassembled WGS sequence"/>
</dbReference>
<name>A0A956NCY5_UNCEI</name>